<keyword evidence="3" id="KW-1185">Reference proteome</keyword>
<dbReference type="AlphaFoldDB" id="A0A5C5FVZ9"/>
<dbReference type="Proteomes" id="UP000311382">
    <property type="component" value="Unassembled WGS sequence"/>
</dbReference>
<accession>A0A5C5FVZ9</accession>
<name>A0A5C5FVZ9_9BASI</name>
<dbReference type="STRING" id="5288.A0A5C5FVZ9"/>
<comment type="caution">
    <text evidence="2">The sequence shown here is derived from an EMBL/GenBank/DDBJ whole genome shotgun (WGS) entry which is preliminary data.</text>
</comment>
<evidence type="ECO:0000313" key="2">
    <source>
        <dbReference type="EMBL" id="TNY20382.1"/>
    </source>
</evidence>
<gene>
    <name evidence="2" type="ORF">DMC30DRAFT_254871</name>
</gene>
<organism evidence="2 3">
    <name type="scientific">Rhodotorula diobovata</name>
    <dbReference type="NCBI Taxonomy" id="5288"/>
    <lineage>
        <taxon>Eukaryota</taxon>
        <taxon>Fungi</taxon>
        <taxon>Dikarya</taxon>
        <taxon>Basidiomycota</taxon>
        <taxon>Pucciniomycotina</taxon>
        <taxon>Microbotryomycetes</taxon>
        <taxon>Sporidiobolales</taxon>
        <taxon>Sporidiobolaceae</taxon>
        <taxon>Rhodotorula</taxon>
    </lineage>
</organism>
<feature type="region of interest" description="Disordered" evidence="1">
    <location>
        <begin position="1"/>
        <end position="22"/>
    </location>
</feature>
<feature type="region of interest" description="Disordered" evidence="1">
    <location>
        <begin position="39"/>
        <end position="91"/>
    </location>
</feature>
<dbReference type="OrthoDB" id="3176531at2759"/>
<protein>
    <submittedName>
        <fullName evidence="2">Uncharacterized protein</fullName>
    </submittedName>
</protein>
<sequence length="630" mass="70642">MASRRSSFALEDEELPMLPPLPEKEPIWRRANVHLSPTVEPKGRYAPLEQQERLARPRPKSYLELEMEAEQSGRNGGRQSRAGSPLPELPPVARRRRPVAACCWLLSALLVGAAAASLYRHGAPSLLLRPQPVCPDPRLAVPPSLDDPRHRSKRIDLPSASPDFSLSLVHDTRTCNAFELTIIRTGETRCAQMESEVEPSKDPELSAWIRDRLGPDTFNVQLDGAERRAEMVPTEYLGGCEYLFRFRLNNAGRLWLNVSLLYEDYEGFKEIEAERGSRPRPRLLMQRLVPQPLELNLCSDACIPYVPPRLGEPETQPYGLPTSAETTDALLAARPDCWTLDPLRTPLGHWVPSNPHDLVYPPLPVPVKHSRPMAGLYSFVPSSCTWDHDGLRFRDHSSCVEREHAAFFLGDSHARGVYDVVKHRLGGNDSVEDKSMKADSKRGKVDNLYLEFRWDPFLEADVSCETIVNFDSFTVSTGSHDACWNCPPTASWLSSLDNFFATWPERVAACHADAPNPSDSTRRRTPKQPRYFFLNVPSTHPQLHNHDCRTGPRMHYWNVQAAEAALERGWEVVDVEAYTKAGQIDSRYGDGIHYLGLDAAEPVADDFLSRLGICGKGGAHRRASGEWAGA</sequence>
<reference evidence="2 3" key="1">
    <citation type="submission" date="2019-03" db="EMBL/GenBank/DDBJ databases">
        <title>Rhodosporidium diobovatum UCD-FST 08-225 genome sequencing, assembly, and annotation.</title>
        <authorList>
            <person name="Fakankun I.U."/>
            <person name="Fristensky B."/>
            <person name="Levin D.B."/>
        </authorList>
    </citation>
    <scope>NUCLEOTIDE SEQUENCE [LARGE SCALE GENOMIC DNA]</scope>
    <source>
        <strain evidence="2 3">UCD-FST 08-225</strain>
    </source>
</reference>
<dbReference type="EMBL" id="SOZI01000068">
    <property type="protein sequence ID" value="TNY20382.1"/>
    <property type="molecule type" value="Genomic_DNA"/>
</dbReference>
<proteinExistence type="predicted"/>
<evidence type="ECO:0000256" key="1">
    <source>
        <dbReference type="SAM" id="MobiDB-lite"/>
    </source>
</evidence>
<evidence type="ECO:0000313" key="3">
    <source>
        <dbReference type="Proteomes" id="UP000311382"/>
    </source>
</evidence>